<dbReference type="EMBL" id="DF844064">
    <property type="protein sequence ID" value="GAT47800.1"/>
    <property type="molecule type" value="Genomic_DNA"/>
</dbReference>
<reference evidence="1" key="1">
    <citation type="submission" date="2014-09" db="EMBL/GenBank/DDBJ databases">
        <title>Genome sequence of the luminous mushroom Mycena chlorophos for searching fungal bioluminescence genes.</title>
        <authorList>
            <person name="Tanaka Y."/>
            <person name="Kasuga D."/>
            <person name="Oba Y."/>
            <person name="Hase S."/>
            <person name="Sato K."/>
            <person name="Oba Y."/>
            <person name="Sakakibara Y."/>
        </authorList>
    </citation>
    <scope>NUCLEOTIDE SEQUENCE</scope>
</reference>
<evidence type="ECO:0000313" key="2">
    <source>
        <dbReference type="Proteomes" id="UP000815677"/>
    </source>
</evidence>
<evidence type="ECO:0000313" key="1">
    <source>
        <dbReference type="EMBL" id="GAT47800.1"/>
    </source>
</evidence>
<keyword evidence="2" id="KW-1185">Reference proteome</keyword>
<proteinExistence type="predicted"/>
<dbReference type="Proteomes" id="UP000815677">
    <property type="component" value="Unassembled WGS sequence"/>
</dbReference>
<name>A0ABQ0L9K4_MYCCL</name>
<accession>A0ABQ0L9K4</accession>
<gene>
    <name evidence="1" type="ORF">MCHLO_05243</name>
</gene>
<sequence length="291" mass="32742">MLSTARIEQTTAQIIRTTRQIHDNGLDAVDATLRVEQRIMVDAVESQVRLYKLETMMAKVLLETSFGQFVKEQTIQVIDSVRHSSVWILEPALRYLSQDPGHKTIESQYMSTQTFRLITLVQGVVNRSACPLDPKLWLPKLCLKLPVMPCACLSSEQVLRSVLGMLLQLQAPAMEMEFMDAAILGLSQKLWSVGMYSEAAAWELLVCDLLRRLLDEHNRWLVMPQLACSLEGLSSYYKTLGQPEDALRATGQALQVWGLLSNCASSPHVHVYPSLFFEDSLPLPDPLEAIQ</sequence>
<protein>
    <submittedName>
        <fullName evidence="1">Uncharacterized protein</fullName>
    </submittedName>
</protein>
<organism evidence="1 2">
    <name type="scientific">Mycena chlorophos</name>
    <name type="common">Agaric fungus</name>
    <name type="synonym">Agaricus chlorophos</name>
    <dbReference type="NCBI Taxonomy" id="658473"/>
    <lineage>
        <taxon>Eukaryota</taxon>
        <taxon>Fungi</taxon>
        <taxon>Dikarya</taxon>
        <taxon>Basidiomycota</taxon>
        <taxon>Agaricomycotina</taxon>
        <taxon>Agaricomycetes</taxon>
        <taxon>Agaricomycetidae</taxon>
        <taxon>Agaricales</taxon>
        <taxon>Marasmiineae</taxon>
        <taxon>Mycenaceae</taxon>
        <taxon>Mycena</taxon>
    </lineage>
</organism>